<dbReference type="AlphaFoldDB" id="A0A829VUQ8"/>
<keyword evidence="1" id="KW-0175">Coiled coil</keyword>
<dbReference type="Proteomes" id="UP000315200">
    <property type="component" value="Unassembled WGS sequence"/>
</dbReference>
<evidence type="ECO:0000256" key="1">
    <source>
        <dbReference type="SAM" id="Coils"/>
    </source>
</evidence>
<gene>
    <name evidence="2" type="ORF">Ccl03g_33250</name>
</gene>
<sequence>MSAILHNYSRLENESDDELIYRVCSEKELIGSWYDVADILNELTNSDYRESTYRKKFQSFQKLLKANQSKFANTDSQNKEIELLKREFEREKIKFRDERRSWNKQNYENARFDEVMDLIKERLDNFSRVEFTPHVVPIVSGSDAMIICLSDLHLGQCFSSAFGEYDSEIAKSRLEKYLSEIIEINKTNNVGKAYVVMLGDDISGNLHKTIEVSNKENVIDQLKISIEYISSFCYELTKHFSDVYLSSASGNHSRLQAKDLAQHSERLDAFIAWDVCRTLKRQDNFHSLLHRSLDDGIADVNICGKTYLAVHGDFDSPTKQGYLNLAAMVGFFPDYVLCGHKHFCFFSQESKFIQSGSLSGSGDDYTIEKRLSGVPSQMVCICNDKGVKSIHPVILD</sequence>
<dbReference type="EMBL" id="BJLB01000001">
    <property type="protein sequence ID" value="GEA37612.1"/>
    <property type="molecule type" value="Genomic_DNA"/>
</dbReference>
<reference evidence="2 3" key="1">
    <citation type="submission" date="2019-06" db="EMBL/GenBank/DDBJ databases">
        <title>Draft genome sequence of [Clostridium] clostridioforme NBRC 113352.</title>
        <authorList>
            <person name="Miura T."/>
            <person name="Furukawa M."/>
            <person name="Shimamura M."/>
            <person name="Ohyama Y."/>
            <person name="Yamazoe A."/>
            <person name="Kawasaki H."/>
        </authorList>
    </citation>
    <scope>NUCLEOTIDE SEQUENCE [LARGE SCALE GENOMIC DNA]</scope>
    <source>
        <strain evidence="2 3">NBRC 113352</strain>
    </source>
</reference>
<protein>
    <submittedName>
        <fullName evidence="2">Uncharacterized protein</fullName>
    </submittedName>
</protein>
<proteinExistence type="predicted"/>
<dbReference type="RefSeq" id="WP_242827526.1">
    <property type="nucleotide sequence ID" value="NZ_BJLB01000001.1"/>
</dbReference>
<name>A0A829VUQ8_9FIRM</name>
<dbReference type="SUPFAM" id="SSF56300">
    <property type="entry name" value="Metallo-dependent phosphatases"/>
    <property type="match status" value="1"/>
</dbReference>
<evidence type="ECO:0000313" key="2">
    <source>
        <dbReference type="EMBL" id="GEA37612.1"/>
    </source>
</evidence>
<dbReference type="GeneID" id="57964890"/>
<accession>A0A829VUQ8</accession>
<evidence type="ECO:0000313" key="3">
    <source>
        <dbReference type="Proteomes" id="UP000315200"/>
    </source>
</evidence>
<comment type="caution">
    <text evidence="2">The sequence shown here is derived from an EMBL/GenBank/DDBJ whole genome shotgun (WGS) entry which is preliminary data.</text>
</comment>
<feature type="coiled-coil region" evidence="1">
    <location>
        <begin position="78"/>
        <end position="105"/>
    </location>
</feature>
<dbReference type="InterPro" id="IPR029052">
    <property type="entry name" value="Metallo-depent_PP-like"/>
</dbReference>
<organism evidence="2 3">
    <name type="scientific">Enterocloster clostridioformis</name>
    <dbReference type="NCBI Taxonomy" id="1531"/>
    <lineage>
        <taxon>Bacteria</taxon>
        <taxon>Bacillati</taxon>
        <taxon>Bacillota</taxon>
        <taxon>Clostridia</taxon>
        <taxon>Lachnospirales</taxon>
        <taxon>Lachnospiraceae</taxon>
        <taxon>Enterocloster</taxon>
    </lineage>
</organism>